<dbReference type="SUPFAM" id="SSF48452">
    <property type="entry name" value="TPR-like"/>
    <property type="match status" value="1"/>
</dbReference>
<evidence type="ECO:0000313" key="3">
    <source>
        <dbReference type="Proteomes" id="UP000001422"/>
    </source>
</evidence>
<sequence length="176" mass="18625">MGCRSLLSAMALVASLGLAGLPVVAQEAASSDRVLAQKADGFNPAAVQAMINRGDAAAAAGDLTKARQEYDNARKASKQLLAFYRDLSGAFRGLDARIPREMDTKGREALGLLAEADLRLAALFRRQNQPEIAVPVLVEVVKLMTPAQPQGRKAYQSLLELGFVDTEFKGAAPAGS</sequence>
<dbReference type="eggNOG" id="ENOG502ZNY9">
    <property type="taxonomic scope" value="Bacteria"/>
</dbReference>
<feature type="signal peptide" evidence="1">
    <location>
        <begin position="1"/>
        <end position="25"/>
    </location>
</feature>
<dbReference type="Proteomes" id="UP000001422">
    <property type="component" value="Chromosome"/>
</dbReference>
<protein>
    <submittedName>
        <fullName evidence="2">Uncharacterized protein</fullName>
    </submittedName>
</protein>
<dbReference type="AlphaFoldDB" id="Q7U7S3"/>
<accession>Q7U7S3</accession>
<feature type="chain" id="PRO_5004295216" evidence="1">
    <location>
        <begin position="26"/>
        <end position="176"/>
    </location>
</feature>
<dbReference type="Gene3D" id="1.25.40.10">
    <property type="entry name" value="Tetratricopeptide repeat domain"/>
    <property type="match status" value="1"/>
</dbReference>
<proteinExistence type="predicted"/>
<dbReference type="STRING" id="84588.SYNW0908"/>
<gene>
    <name evidence="2" type="ordered locus">SYNW0908</name>
</gene>
<dbReference type="KEGG" id="syw:SYNW0908"/>
<reference evidence="2 3" key="1">
    <citation type="journal article" date="2003" name="Nature">
        <title>The genome of a motile marine Synechococcus.</title>
        <authorList>
            <person name="Palenik B."/>
            <person name="Brahamsha B."/>
            <person name="Larimer F."/>
            <person name="Land M."/>
            <person name="Hauser L."/>
            <person name="Chain P."/>
            <person name="Lamerdin J."/>
            <person name="Regala W."/>
            <person name="Allen E.A."/>
            <person name="McCarren J."/>
            <person name="Paulsen I."/>
            <person name="Dufresne A."/>
            <person name="Partensky F."/>
            <person name="Webb E."/>
            <person name="Waterbury J."/>
        </authorList>
    </citation>
    <scope>NUCLEOTIDE SEQUENCE [LARGE SCALE GENOMIC DNA]</scope>
    <source>
        <strain evidence="2 3">WH8102</strain>
    </source>
</reference>
<evidence type="ECO:0000256" key="1">
    <source>
        <dbReference type="SAM" id="SignalP"/>
    </source>
</evidence>
<dbReference type="RefSeq" id="WP_011127773.1">
    <property type="nucleotide sequence ID" value="NC_005070.1"/>
</dbReference>
<name>Q7U7S3_PARMW</name>
<dbReference type="InterPro" id="IPR011990">
    <property type="entry name" value="TPR-like_helical_dom_sf"/>
</dbReference>
<evidence type="ECO:0000313" key="2">
    <source>
        <dbReference type="EMBL" id="CAE07423.1"/>
    </source>
</evidence>
<keyword evidence="1" id="KW-0732">Signal</keyword>
<organism evidence="2 3">
    <name type="scientific">Parasynechococcus marenigrum (strain WH8102)</name>
    <dbReference type="NCBI Taxonomy" id="84588"/>
    <lineage>
        <taxon>Bacteria</taxon>
        <taxon>Bacillati</taxon>
        <taxon>Cyanobacteriota</taxon>
        <taxon>Cyanophyceae</taxon>
        <taxon>Synechococcales</taxon>
        <taxon>Prochlorococcaceae</taxon>
        <taxon>Parasynechococcus</taxon>
        <taxon>Parasynechococcus marenigrum</taxon>
    </lineage>
</organism>
<keyword evidence="3" id="KW-1185">Reference proteome</keyword>
<dbReference type="EMBL" id="BX569691">
    <property type="protein sequence ID" value="CAE07423.1"/>
    <property type="molecule type" value="Genomic_DNA"/>
</dbReference>
<dbReference type="HOGENOM" id="CLU_099414_1_0_3"/>